<dbReference type="InterPro" id="IPR036291">
    <property type="entry name" value="NAD(P)-bd_dom_sf"/>
</dbReference>
<dbReference type="GO" id="GO:0004073">
    <property type="term" value="F:aspartate-semialdehyde dehydrogenase activity"/>
    <property type="evidence" value="ECO:0007669"/>
    <property type="project" value="TreeGrafter"/>
</dbReference>
<dbReference type="InterPro" id="IPR000534">
    <property type="entry name" value="Semialdehyde_DH_NAD-bd"/>
</dbReference>
<dbReference type="NCBIfam" id="TIGR00978">
    <property type="entry name" value="asd_EA"/>
    <property type="match status" value="1"/>
</dbReference>
<dbReference type="RefSeq" id="WP_055407721.1">
    <property type="nucleotide sequence ID" value="NZ_CP013011.1"/>
</dbReference>
<dbReference type="GO" id="GO:0051287">
    <property type="term" value="F:NAD binding"/>
    <property type="evidence" value="ECO:0007669"/>
    <property type="project" value="InterPro"/>
</dbReference>
<dbReference type="CDD" id="cd18130">
    <property type="entry name" value="ASADH_C_arch_fung_like"/>
    <property type="match status" value="1"/>
</dbReference>
<dbReference type="Gene3D" id="3.40.50.720">
    <property type="entry name" value="NAD(P)-binding Rossmann-like Domain"/>
    <property type="match status" value="1"/>
</dbReference>
<keyword evidence="9" id="KW-1185">Reference proteome</keyword>
<reference evidence="6 8" key="1">
    <citation type="submission" date="2015-10" db="EMBL/GenBank/DDBJ databases">
        <title>Complete genome sequence of hyperthermophilic archaeon Pyrodictium delaneyi Su06.</title>
        <authorList>
            <person name="Jung J.-H."/>
            <person name="Lin J."/>
            <person name="Holden J.F."/>
            <person name="Park C.-S."/>
        </authorList>
    </citation>
    <scope>NUCLEOTIDE SEQUENCE [LARGE SCALE GENOMIC DNA]</scope>
    <source>
        <strain evidence="6 8">Su06</strain>
    </source>
</reference>
<dbReference type="Pfam" id="PF01118">
    <property type="entry name" value="Semialdhyde_dh"/>
    <property type="match status" value="1"/>
</dbReference>
<feature type="active site" description="Acyl-thioester intermediate" evidence="4">
    <location>
        <position position="151"/>
    </location>
</feature>
<dbReference type="GO" id="GO:0009088">
    <property type="term" value="P:threonine biosynthetic process"/>
    <property type="evidence" value="ECO:0007669"/>
    <property type="project" value="UniProtKB-ARBA"/>
</dbReference>
<dbReference type="SMART" id="SM00859">
    <property type="entry name" value="Semialdhyde_dh"/>
    <property type="match status" value="1"/>
</dbReference>
<dbReference type="GO" id="GO:0009086">
    <property type="term" value="P:methionine biosynthetic process"/>
    <property type="evidence" value="ECO:0007669"/>
    <property type="project" value="TreeGrafter"/>
</dbReference>
<dbReference type="InterPro" id="IPR012280">
    <property type="entry name" value="Semialdhyde_DH_dimer_dom"/>
</dbReference>
<evidence type="ECO:0000313" key="8">
    <source>
        <dbReference type="Proteomes" id="UP000058613"/>
    </source>
</evidence>
<dbReference type="EMBL" id="NCQP01000007">
    <property type="protein sequence ID" value="OWJ53902.1"/>
    <property type="molecule type" value="Genomic_DNA"/>
</dbReference>
<feature type="domain" description="Semialdehyde dehydrogenase NAD-binding" evidence="5">
    <location>
        <begin position="6"/>
        <end position="132"/>
    </location>
</feature>
<dbReference type="STRING" id="1273541.Pyrde_0376"/>
<comment type="similarity">
    <text evidence="1">Belongs to the aspartate-semialdehyde dehydrogenase family.</text>
</comment>
<dbReference type="EMBL" id="CP013011">
    <property type="protein sequence ID" value="ALL00426.1"/>
    <property type="molecule type" value="Genomic_DNA"/>
</dbReference>
<evidence type="ECO:0000256" key="4">
    <source>
        <dbReference type="PIRSR" id="PIRSR000148-1"/>
    </source>
</evidence>
<protein>
    <submittedName>
        <fullName evidence="6">Aspartate-semialdehyde dehydrogenase</fullName>
    </submittedName>
</protein>
<dbReference type="Pfam" id="PF02774">
    <property type="entry name" value="Semialdhyde_dhC"/>
    <property type="match status" value="1"/>
</dbReference>
<dbReference type="OrthoDB" id="38238at2157"/>
<dbReference type="Proteomes" id="UP000058613">
    <property type="component" value="Chromosome"/>
</dbReference>
<dbReference type="PANTHER" id="PTHR46718">
    <property type="entry name" value="ASPARTATE-SEMIALDEHYDE DEHYDROGENASE"/>
    <property type="match status" value="1"/>
</dbReference>
<dbReference type="PANTHER" id="PTHR46718:SF1">
    <property type="entry name" value="ASPARTATE-SEMIALDEHYDE DEHYDROGENASE"/>
    <property type="match status" value="1"/>
</dbReference>
<gene>
    <name evidence="7" type="ORF">Pdsh_08410</name>
    <name evidence="6" type="ORF">Pyrde_0376</name>
</gene>
<keyword evidence="3" id="KW-0560">Oxidoreductase</keyword>
<sequence length="356" mass="39952">MADRLKAAVLGATGLVGQRFVYLLSRHPWFQLYAVTASERRVGKRYGETVEWYIDEPFPEEAAELEIRPTRADALRDVDLVFVALPKEVAGEIELELARMGKIVVSNANVFRMEPDVPLLNPEANWEHIRLVEEQRRRRGWSGAIMKVPNCTTAVLTLSLKPLLDRYGLKEVYMTSMQAISGAGFSGVPGYAITDNILPFIKGEEEKVVRESRKILGKLEGSEVKHADFRVVATTTRVPVLDGHLESVVAKLSKTPGSLEEVLETWDTWKSMPQELRLPTAPEKPVVVRREPNRPQPRLDRKTGRGMSVVVGRATLPFEGEPLLRYMVLGHNTLRGAAGTGVLIAELYYRLIEQVF</sequence>
<dbReference type="AlphaFoldDB" id="A0A0P0N293"/>
<dbReference type="InterPro" id="IPR005676">
    <property type="entry name" value="Asp_semi-ald_DH_pep-lack"/>
</dbReference>
<proteinExistence type="inferred from homology"/>
<reference evidence="7 9" key="2">
    <citation type="submission" date="2017-05" db="EMBL/GenBank/DDBJ databases">
        <title>The draft genome of the hyperthermophilic archaeon 'Pyrodictium delaneyi strain Hulk', an iron and nitrate reducer, reveals the capacity for sulfate reduction.</title>
        <authorList>
            <person name="Demey L.M."/>
            <person name="Miller C."/>
            <person name="Manzella M."/>
            <person name="Reguera G."/>
            <person name="Kashefi K."/>
        </authorList>
    </citation>
    <scope>NUCLEOTIDE SEQUENCE [LARGE SCALE GENOMIC DNA]</scope>
    <source>
        <strain evidence="7 9">Hulk</strain>
    </source>
</reference>
<evidence type="ECO:0000259" key="5">
    <source>
        <dbReference type="SMART" id="SM00859"/>
    </source>
</evidence>
<dbReference type="CDD" id="cd02315">
    <property type="entry name" value="ScASADH_like_N"/>
    <property type="match status" value="1"/>
</dbReference>
<dbReference type="Gene3D" id="3.30.360.10">
    <property type="entry name" value="Dihydrodipicolinate Reductase, domain 2"/>
    <property type="match status" value="1"/>
</dbReference>
<dbReference type="GO" id="GO:0046983">
    <property type="term" value="F:protein dimerization activity"/>
    <property type="evidence" value="ECO:0007669"/>
    <property type="project" value="InterPro"/>
</dbReference>
<dbReference type="SUPFAM" id="SSF55347">
    <property type="entry name" value="Glyceraldehyde-3-phosphate dehydrogenase-like, C-terminal domain"/>
    <property type="match status" value="1"/>
</dbReference>
<dbReference type="InterPro" id="IPR051823">
    <property type="entry name" value="ASADH-related"/>
</dbReference>
<organism evidence="6 8">
    <name type="scientific">Pyrodictium delaneyi</name>
    <dbReference type="NCBI Taxonomy" id="1273541"/>
    <lineage>
        <taxon>Archaea</taxon>
        <taxon>Thermoproteota</taxon>
        <taxon>Thermoprotei</taxon>
        <taxon>Desulfurococcales</taxon>
        <taxon>Pyrodictiaceae</taxon>
        <taxon>Pyrodictium</taxon>
    </lineage>
</organism>
<dbReference type="KEGG" id="pdl:Pyrde_0376"/>
<dbReference type="GO" id="GO:0050661">
    <property type="term" value="F:NADP binding"/>
    <property type="evidence" value="ECO:0007669"/>
    <property type="project" value="InterPro"/>
</dbReference>
<evidence type="ECO:0000313" key="6">
    <source>
        <dbReference type="EMBL" id="ALL00426.1"/>
    </source>
</evidence>
<dbReference type="PIRSF" id="PIRSF000148">
    <property type="entry name" value="ASA_dh"/>
    <property type="match status" value="1"/>
</dbReference>
<evidence type="ECO:0000256" key="1">
    <source>
        <dbReference type="ARBA" id="ARBA00010584"/>
    </source>
</evidence>
<dbReference type="SUPFAM" id="SSF51735">
    <property type="entry name" value="NAD(P)-binding Rossmann-fold domains"/>
    <property type="match status" value="1"/>
</dbReference>
<evidence type="ECO:0000313" key="9">
    <source>
        <dbReference type="Proteomes" id="UP000196694"/>
    </source>
</evidence>
<evidence type="ECO:0000256" key="2">
    <source>
        <dbReference type="ARBA" id="ARBA00022857"/>
    </source>
</evidence>
<dbReference type="PATRIC" id="fig|1273541.4.peg.414"/>
<feature type="active site" description="Proton acceptor" evidence="4">
    <location>
        <position position="244"/>
    </location>
</feature>
<dbReference type="NCBIfam" id="NF006416">
    <property type="entry name" value="PRK08664.1"/>
    <property type="match status" value="1"/>
</dbReference>
<evidence type="ECO:0000256" key="3">
    <source>
        <dbReference type="ARBA" id="ARBA00023002"/>
    </source>
</evidence>
<evidence type="ECO:0000313" key="7">
    <source>
        <dbReference type="EMBL" id="OWJ53902.1"/>
    </source>
</evidence>
<dbReference type="Proteomes" id="UP000196694">
    <property type="component" value="Unassembled WGS sequence"/>
</dbReference>
<name>A0A0P0N293_9CREN</name>
<keyword evidence="2" id="KW-0521">NADP</keyword>
<dbReference type="GeneID" id="26098698"/>
<accession>A0A0P0N293</accession>